<evidence type="ECO:0000313" key="11">
    <source>
        <dbReference type="Proteomes" id="UP000823896"/>
    </source>
</evidence>
<dbReference type="Gene3D" id="2.120.10.90">
    <property type="entry name" value="DNA gyrase/topoisomerase IV, subunit A, C-terminal"/>
    <property type="match status" value="1"/>
</dbReference>
<feature type="site" description="Interaction with DNA" evidence="7">
    <location>
        <position position="83"/>
    </location>
</feature>
<keyword evidence="5 7" id="KW-0472">Membrane</keyword>
<evidence type="ECO:0000256" key="2">
    <source>
        <dbReference type="ARBA" id="ARBA00022475"/>
    </source>
</evidence>
<keyword evidence="2 7" id="KW-1003">Cell membrane</keyword>
<dbReference type="FunFam" id="1.10.268.10:FF:000001">
    <property type="entry name" value="DNA gyrase subunit A"/>
    <property type="match status" value="1"/>
</dbReference>
<dbReference type="FunFam" id="3.90.199.10:FF:000001">
    <property type="entry name" value="DNA gyrase subunit A"/>
    <property type="match status" value="1"/>
</dbReference>
<feature type="site" description="Interaction with DNA" evidence="7">
    <location>
        <position position="85"/>
    </location>
</feature>
<dbReference type="PANTHER" id="PTHR43493">
    <property type="entry name" value="DNA GYRASE/TOPOISOMERASE SUBUNIT A"/>
    <property type="match status" value="1"/>
</dbReference>
<comment type="function">
    <text evidence="7">Topoisomerase IV is essential for chromosome segregation. It relaxes supercoiled DNA. Performs the decatenation events required during the replication of a circular DNA molecule.</text>
</comment>
<gene>
    <name evidence="7 10" type="primary">parC</name>
    <name evidence="10" type="ORF">H9702_06850</name>
</gene>
<dbReference type="GO" id="GO:0005524">
    <property type="term" value="F:ATP binding"/>
    <property type="evidence" value="ECO:0007669"/>
    <property type="project" value="InterPro"/>
</dbReference>
<evidence type="ECO:0000256" key="5">
    <source>
        <dbReference type="ARBA" id="ARBA00023136"/>
    </source>
</evidence>
<dbReference type="InterPro" id="IPR013758">
    <property type="entry name" value="Topo_IIA_A/C_ab"/>
</dbReference>
<dbReference type="Pfam" id="PF03989">
    <property type="entry name" value="DNA_gyraseA_C"/>
    <property type="match status" value="4"/>
</dbReference>
<reference evidence="10" key="1">
    <citation type="journal article" date="2021" name="PeerJ">
        <title>Extensive microbial diversity within the chicken gut microbiome revealed by metagenomics and culture.</title>
        <authorList>
            <person name="Gilroy R."/>
            <person name="Ravi A."/>
            <person name="Getino M."/>
            <person name="Pursley I."/>
            <person name="Horton D.L."/>
            <person name="Alikhan N.F."/>
            <person name="Baker D."/>
            <person name="Gharbi K."/>
            <person name="Hall N."/>
            <person name="Watson M."/>
            <person name="Adriaenssens E.M."/>
            <person name="Foster-Nyarko E."/>
            <person name="Jarju S."/>
            <person name="Secka A."/>
            <person name="Antonio M."/>
            <person name="Oren A."/>
            <person name="Chaudhuri R.R."/>
            <person name="La Ragione R."/>
            <person name="Hildebrand F."/>
            <person name="Pallen M.J."/>
        </authorList>
    </citation>
    <scope>NUCLEOTIDE SEQUENCE</scope>
    <source>
        <strain evidence="10">CHK187-11901</strain>
    </source>
</reference>
<proteinExistence type="inferred from homology"/>
<dbReference type="Gene3D" id="1.10.268.10">
    <property type="entry name" value="Topoisomerase, domain 3"/>
    <property type="match status" value="1"/>
</dbReference>
<dbReference type="NCBIfam" id="TIGR01061">
    <property type="entry name" value="parC_Gpos"/>
    <property type="match status" value="1"/>
</dbReference>
<feature type="active site" description="O-(5'-phospho-DNA)-tyrosine intermediate" evidence="7 8">
    <location>
        <position position="127"/>
    </location>
</feature>
<evidence type="ECO:0000256" key="4">
    <source>
        <dbReference type="ARBA" id="ARBA00023125"/>
    </source>
</evidence>
<organism evidence="10 11">
    <name type="scientific">Candidatus Merdibacter merdavium</name>
    <dbReference type="NCBI Taxonomy" id="2838692"/>
    <lineage>
        <taxon>Bacteria</taxon>
        <taxon>Bacillati</taxon>
        <taxon>Bacillota</taxon>
        <taxon>Erysipelotrichia</taxon>
        <taxon>Erysipelotrichales</taxon>
        <taxon>Erysipelotrichaceae</taxon>
        <taxon>Merdibacter</taxon>
    </lineage>
</organism>
<dbReference type="FunFam" id="3.30.1360.40:FF:000002">
    <property type="entry name" value="DNA gyrase subunit A"/>
    <property type="match status" value="1"/>
</dbReference>
<dbReference type="Pfam" id="PF00521">
    <property type="entry name" value="DNA_topoisoIV"/>
    <property type="match status" value="1"/>
</dbReference>
<dbReference type="EMBL" id="DWWM01000042">
    <property type="protein sequence ID" value="HJC36834.1"/>
    <property type="molecule type" value="Genomic_DNA"/>
</dbReference>
<evidence type="ECO:0000256" key="1">
    <source>
        <dbReference type="ARBA" id="ARBA00000185"/>
    </source>
</evidence>
<evidence type="ECO:0000256" key="3">
    <source>
        <dbReference type="ARBA" id="ARBA00023029"/>
    </source>
</evidence>
<feature type="site" description="Interaction with DNA" evidence="7">
    <location>
        <position position="102"/>
    </location>
</feature>
<evidence type="ECO:0000256" key="7">
    <source>
        <dbReference type="HAMAP-Rule" id="MF_00937"/>
    </source>
</evidence>
<dbReference type="InterPro" id="IPR035516">
    <property type="entry name" value="Gyrase/topoIV_suA_C"/>
</dbReference>
<dbReference type="SUPFAM" id="SSF56719">
    <property type="entry name" value="Type II DNA topoisomerase"/>
    <property type="match status" value="1"/>
</dbReference>
<dbReference type="GO" id="GO:0034335">
    <property type="term" value="F:DNA negative supercoiling activity"/>
    <property type="evidence" value="ECO:0007669"/>
    <property type="project" value="UniProtKB-ARBA"/>
</dbReference>
<dbReference type="Gene3D" id="3.30.1360.40">
    <property type="match status" value="1"/>
</dbReference>
<dbReference type="InterPro" id="IPR013760">
    <property type="entry name" value="Topo_IIA-like_dom_sf"/>
</dbReference>
<dbReference type="InterPro" id="IPR050220">
    <property type="entry name" value="Type_II_DNA_Topoisomerases"/>
</dbReference>
<feature type="site" description="Transition state stabilizer" evidence="7">
    <location>
        <position position="126"/>
    </location>
</feature>
<dbReference type="GO" id="GO:0009330">
    <property type="term" value="C:DNA topoisomerase type II (double strand cut, ATP-hydrolyzing) complex"/>
    <property type="evidence" value="ECO:0007669"/>
    <property type="project" value="TreeGrafter"/>
</dbReference>
<dbReference type="GO" id="GO:0005694">
    <property type="term" value="C:chromosome"/>
    <property type="evidence" value="ECO:0007669"/>
    <property type="project" value="InterPro"/>
</dbReference>
<comment type="catalytic activity">
    <reaction evidence="1 7 8">
        <text>ATP-dependent breakage, passage and rejoining of double-stranded DNA.</text>
        <dbReference type="EC" id="5.6.2.2"/>
    </reaction>
</comment>
<feature type="site" description="Interaction with DNA" evidence="7">
    <location>
        <position position="96"/>
    </location>
</feature>
<dbReference type="NCBIfam" id="NF004044">
    <property type="entry name" value="PRK05561.1"/>
    <property type="match status" value="1"/>
</dbReference>
<protein>
    <recommendedName>
        <fullName evidence="7">DNA topoisomerase 4 subunit A</fullName>
        <ecNumber evidence="7">5.6.2.2</ecNumber>
    </recommendedName>
    <alternativeName>
        <fullName evidence="7">Topoisomerase IV subunit A</fullName>
    </alternativeName>
</protein>
<dbReference type="InterPro" id="IPR013757">
    <property type="entry name" value="Topo_IIA_A_a_sf"/>
</dbReference>
<dbReference type="PROSITE" id="PS52040">
    <property type="entry name" value="TOPO_IIA"/>
    <property type="match status" value="1"/>
</dbReference>
<feature type="domain" description="Topo IIA-type catalytic" evidence="9">
    <location>
        <begin position="39"/>
        <end position="502"/>
    </location>
</feature>
<evidence type="ECO:0000313" key="10">
    <source>
        <dbReference type="EMBL" id="HJC36834.1"/>
    </source>
</evidence>
<comment type="caution">
    <text evidence="10">The sequence shown here is derived from an EMBL/GenBank/DDBJ whole genome shotgun (WGS) entry which is preliminary data.</text>
</comment>
<dbReference type="InterPro" id="IPR006691">
    <property type="entry name" value="GyrA/parC_rep"/>
</dbReference>
<evidence type="ECO:0000259" key="9">
    <source>
        <dbReference type="PROSITE" id="PS52040"/>
    </source>
</evidence>
<comment type="subcellular location">
    <subcellularLocation>
        <location evidence="7">Cell membrane</location>
        <topology evidence="7">Peripheral membrane protein</topology>
    </subcellularLocation>
</comment>
<dbReference type="InterPro" id="IPR002205">
    <property type="entry name" value="Topo_IIA_dom_A"/>
</dbReference>
<dbReference type="GO" id="GO:0005737">
    <property type="term" value="C:cytoplasm"/>
    <property type="evidence" value="ECO:0007669"/>
    <property type="project" value="TreeGrafter"/>
</dbReference>
<dbReference type="GO" id="GO:0003677">
    <property type="term" value="F:DNA binding"/>
    <property type="evidence" value="ECO:0007669"/>
    <property type="project" value="UniProtKB-UniRule"/>
</dbReference>
<dbReference type="GO" id="GO:0006265">
    <property type="term" value="P:DNA topological change"/>
    <property type="evidence" value="ECO:0007669"/>
    <property type="project" value="UniProtKB-UniRule"/>
</dbReference>
<comment type="subunit">
    <text evidence="7">Heterotetramer composed of ParC and ParE.</text>
</comment>
<dbReference type="SUPFAM" id="SSF101904">
    <property type="entry name" value="GyrA/ParC C-terminal domain-like"/>
    <property type="match status" value="1"/>
</dbReference>
<keyword evidence="3 7" id="KW-0799">Topoisomerase</keyword>
<evidence type="ECO:0000256" key="8">
    <source>
        <dbReference type="PROSITE-ProRule" id="PRU01384"/>
    </source>
</evidence>
<dbReference type="PANTHER" id="PTHR43493:SF9">
    <property type="entry name" value="DNA TOPOISOMERASE 4 SUBUNIT A"/>
    <property type="match status" value="1"/>
</dbReference>
<dbReference type="SMART" id="SM00434">
    <property type="entry name" value="TOP4c"/>
    <property type="match status" value="1"/>
</dbReference>
<dbReference type="Proteomes" id="UP000823896">
    <property type="component" value="Unassembled WGS sequence"/>
</dbReference>
<keyword evidence="4 7" id="KW-0238">DNA-binding</keyword>
<reference evidence="10" key="2">
    <citation type="submission" date="2021-04" db="EMBL/GenBank/DDBJ databases">
        <authorList>
            <person name="Gilroy R."/>
        </authorList>
    </citation>
    <scope>NUCLEOTIDE SEQUENCE</scope>
    <source>
        <strain evidence="10">CHK187-11901</strain>
    </source>
</reference>
<dbReference type="HAMAP" id="MF_00937">
    <property type="entry name" value="ParC_type2"/>
    <property type="match status" value="1"/>
</dbReference>
<dbReference type="AlphaFoldDB" id="A0A9D2NTT5"/>
<dbReference type="Gene3D" id="3.90.199.10">
    <property type="entry name" value="Topoisomerase II, domain 5"/>
    <property type="match status" value="1"/>
</dbReference>
<evidence type="ECO:0000256" key="6">
    <source>
        <dbReference type="ARBA" id="ARBA00023235"/>
    </source>
</evidence>
<dbReference type="EC" id="5.6.2.2" evidence="7"/>
<dbReference type="GO" id="GO:0019897">
    <property type="term" value="C:extrinsic component of plasma membrane"/>
    <property type="evidence" value="ECO:0007669"/>
    <property type="project" value="UniProtKB-UniRule"/>
</dbReference>
<sequence>MKKKNETHIEPHVIVTPLEEIMGDRFGRYSKYIIQDRALPDARDGLKPVQRRILYAMYEDGNTFDHPYRKSAKTVGNVIGNYHPHGDNSVYEAMVRMSQDWKITRPLIDMQGNNGSIDDDPAAAMRYTEARLSQIADFMLKDIDKDTVLWAPNFDDEKMEPTVLPSRYPNLLVNGITGIAAGYATNIPPHNLEEVLDACIYRLKHPQCTLDELMQFVKGPDFPTGGIVQGAEGIRQAFAQGRGRIIVRSRVRIEEGRSLKQIIVYEIPYEVVKSNMVRKIDEIRLNKKIEGILDVRDESDRSGLRVVIDVRKDADAQLILNYLYKNTDLQVSYNYNVIAIVNKCPVQLGLAGMIDAFLSHRVDVVERRSRYDLERKEKRCHVLEGLIKAVSILDEIIALIRAAKDKADSKKRIIEAFSFSEEQAEAIVTMRLYRLSNTDITQLKEEYMQLVNEIEDLREILGSRKRLHRVIIDELREVKKTFPSPRRTSIEEQIEEIVIDQKQMIPSEQVMCTISADGYAKRVSMRSYNASNDALCGIKEGDRLIGYREANTLDTLLFFTSKGTYGFVPVYELEDAKWKDVGAHLSSRVKIGPDEKIVNAFVISGFDSSLSLLTLSRGGMIKRSLLKEYEVSRHSRTMVNMKLADGDEVVSVLSAMDEDEVMIVSAQGYITRYPIQLVPLTSLRSKGVKAMNLSDDSAVSACVYHGDEAQLLAVSDHCAMKRIRMSDIPVLGRPTRGIRLCKRVKSKPYVLKHVRALRLQDSFMLLHDGAAQLMQMKDISLMSVEATFSSPVKNTADFCFYMPLERIEAEPSASLPIQEEEDEDSFAEEEFIEGQISLFDE</sequence>
<keyword evidence="6 7" id="KW-0413">Isomerase</keyword>
<dbReference type="GO" id="GO:0007059">
    <property type="term" value="P:chromosome segregation"/>
    <property type="evidence" value="ECO:0007669"/>
    <property type="project" value="UniProtKB-UniRule"/>
</dbReference>
<feature type="site" description="Interaction with DNA" evidence="7">
    <location>
        <position position="47"/>
    </location>
</feature>
<accession>A0A9D2NTT5</accession>
<comment type="similarity">
    <text evidence="7">Belongs to the type II topoisomerase GyrA/ParC subunit family. ParC type 2 subfamily.</text>
</comment>
<dbReference type="InterPro" id="IPR005741">
    <property type="entry name" value="TopoIV_A_Gpos"/>
</dbReference>
<dbReference type="CDD" id="cd00187">
    <property type="entry name" value="TOP4c"/>
    <property type="match status" value="1"/>
</dbReference>
<name>A0A9D2NTT5_9FIRM</name>